<dbReference type="Gene3D" id="3.40.50.150">
    <property type="entry name" value="Vaccinia Virus protein VP39"/>
    <property type="match status" value="1"/>
</dbReference>
<dbReference type="EMBL" id="SMRP01000044">
    <property type="protein sequence ID" value="TDG17400.1"/>
    <property type="molecule type" value="Genomic_DNA"/>
</dbReference>
<dbReference type="SUPFAM" id="SSF53335">
    <property type="entry name" value="S-adenosyl-L-methionine-dependent methyltransferases"/>
    <property type="match status" value="1"/>
</dbReference>
<dbReference type="RefSeq" id="WP_133199909.1">
    <property type="nucleotide sequence ID" value="NZ_JBHUCW010000013.1"/>
</dbReference>
<feature type="coiled-coil region" evidence="1">
    <location>
        <begin position="22"/>
        <end position="77"/>
    </location>
</feature>
<dbReference type="InterPro" id="IPR008884">
    <property type="entry name" value="TylF_MeTrfase"/>
</dbReference>
<reference evidence="2 3" key="1">
    <citation type="submission" date="2019-03" db="EMBL/GenBank/DDBJ databases">
        <title>Paraburkholderia sp. 4M-K11, isolated from subtropical forest soil.</title>
        <authorList>
            <person name="Gao Z.-H."/>
            <person name="Qiu L.-H."/>
        </authorList>
    </citation>
    <scope>NUCLEOTIDE SEQUENCE [LARGE SCALE GENOMIC DNA]</scope>
    <source>
        <strain evidence="2 3">4M-K11</strain>
    </source>
</reference>
<protein>
    <recommendedName>
        <fullName evidence="4">Macrocin-O-methyltransferase TylF</fullName>
    </recommendedName>
</protein>
<dbReference type="OrthoDB" id="9799872at2"/>
<keyword evidence="3" id="KW-1185">Reference proteome</keyword>
<dbReference type="Pfam" id="PF05711">
    <property type="entry name" value="TylF"/>
    <property type="match status" value="1"/>
</dbReference>
<sequence length="340" mass="38914">MKDLVQGIAGALGYAIRKSDTLENLLESKDWLSKKVAALEDRLHASTSEIGMLRDRCRHLEEDAAQSKLALENAQQQISERDLKINRAQRYLNAAQYSDWAHSVFGRRIMPVTDTSVKGIAIFSDESLYSRAAGRTLGYIEEAYVIQLLQKIRDEKVTGQIAEFGVYQGKWLKLLMNMMSSIGLERELWGFDSFAGLSHPSKEYDDPFWKEGMFSAGLEEVRRNINADNHENIHLVPGWFSESLSTPKAQELKDISYARIDCDIYEPAVECLQFLGSRLSHGSVLVFDDWSHDISIGETRAFAEWIESVPHLDFEFLFMGVWDHFYMRVWHKAKPRPLGN</sequence>
<evidence type="ECO:0000256" key="1">
    <source>
        <dbReference type="SAM" id="Coils"/>
    </source>
</evidence>
<dbReference type="InterPro" id="IPR029063">
    <property type="entry name" value="SAM-dependent_MTases_sf"/>
</dbReference>
<evidence type="ECO:0008006" key="4">
    <source>
        <dbReference type="Google" id="ProtNLM"/>
    </source>
</evidence>
<gene>
    <name evidence="2" type="ORF">EYW47_37785</name>
</gene>
<keyword evidence="1" id="KW-0175">Coiled coil</keyword>
<proteinExistence type="predicted"/>
<evidence type="ECO:0000313" key="2">
    <source>
        <dbReference type="EMBL" id="TDG17400.1"/>
    </source>
</evidence>
<dbReference type="PANTHER" id="PTHR40036">
    <property type="entry name" value="MACROCIN O-METHYLTRANSFERASE"/>
    <property type="match status" value="1"/>
</dbReference>
<name>A0A4R5LYK8_9BURK</name>
<organism evidence="2 3">
    <name type="scientific">Paraburkholderia silviterrae</name>
    <dbReference type="NCBI Taxonomy" id="2528715"/>
    <lineage>
        <taxon>Bacteria</taxon>
        <taxon>Pseudomonadati</taxon>
        <taxon>Pseudomonadota</taxon>
        <taxon>Betaproteobacteria</taxon>
        <taxon>Burkholderiales</taxon>
        <taxon>Burkholderiaceae</taxon>
        <taxon>Paraburkholderia</taxon>
    </lineage>
</organism>
<comment type="caution">
    <text evidence="2">The sequence shown here is derived from an EMBL/GenBank/DDBJ whole genome shotgun (WGS) entry which is preliminary data.</text>
</comment>
<evidence type="ECO:0000313" key="3">
    <source>
        <dbReference type="Proteomes" id="UP000295722"/>
    </source>
</evidence>
<dbReference type="AlphaFoldDB" id="A0A4R5LYK8"/>
<dbReference type="Proteomes" id="UP000295722">
    <property type="component" value="Unassembled WGS sequence"/>
</dbReference>
<dbReference type="PANTHER" id="PTHR40036:SF1">
    <property type="entry name" value="MACROCIN O-METHYLTRANSFERASE"/>
    <property type="match status" value="1"/>
</dbReference>
<accession>A0A4R5LYK8</accession>